<name>A0A235B4C8_9BACL</name>
<keyword evidence="4" id="KW-1185">Reference proteome</keyword>
<gene>
    <name evidence="3" type="ORF">CHM34_12255</name>
</gene>
<accession>A0A235B4C8</accession>
<comment type="caution">
    <text evidence="3">The sequence shown here is derived from an EMBL/GenBank/DDBJ whole genome shotgun (WGS) entry which is preliminary data.</text>
</comment>
<reference evidence="3 4" key="1">
    <citation type="submission" date="2017-07" db="EMBL/GenBank/DDBJ databases">
        <title>The genome sequence of Paludifilum halophilum highlights mechanisms for microbial adaptation to high salt environemnts.</title>
        <authorList>
            <person name="Belbahri L."/>
        </authorList>
    </citation>
    <scope>NUCLEOTIDE SEQUENCE [LARGE SCALE GENOMIC DNA]</scope>
    <source>
        <strain evidence="3 4">DSM 102817</strain>
    </source>
</reference>
<dbReference type="SUPFAM" id="SSF51735">
    <property type="entry name" value="NAD(P)-binding Rossmann-fold domains"/>
    <property type="match status" value="1"/>
</dbReference>
<feature type="domain" description="GFO/IDH/MocA-like oxidoreductase" evidence="2">
    <location>
        <begin position="134"/>
        <end position="268"/>
    </location>
</feature>
<dbReference type="Proteomes" id="UP000215459">
    <property type="component" value="Unassembled WGS sequence"/>
</dbReference>
<dbReference type="OrthoDB" id="9781966at2"/>
<evidence type="ECO:0000259" key="1">
    <source>
        <dbReference type="Pfam" id="PF01408"/>
    </source>
</evidence>
<evidence type="ECO:0000259" key="2">
    <source>
        <dbReference type="Pfam" id="PF22725"/>
    </source>
</evidence>
<dbReference type="InterPro" id="IPR000683">
    <property type="entry name" value="Gfo/Idh/MocA-like_OxRdtase_N"/>
</dbReference>
<dbReference type="Pfam" id="PF22725">
    <property type="entry name" value="GFO_IDH_MocA_C3"/>
    <property type="match status" value="1"/>
</dbReference>
<dbReference type="InterPro" id="IPR055170">
    <property type="entry name" value="GFO_IDH_MocA-like_dom"/>
</dbReference>
<proteinExistence type="predicted"/>
<dbReference type="PANTHER" id="PTHR43249">
    <property type="entry name" value="UDP-N-ACETYL-2-AMINO-2-DEOXY-D-GLUCURONATE OXIDASE"/>
    <property type="match status" value="1"/>
</dbReference>
<sequence length="392" mass="44550">MNKHVSTVLVGIGGYGRLYLKELFDRSLQHTIKGVVDIHPTLSEYYDRIVQNNIPVFSSLEAFYEQWDADLAVISTPIHFHAQQTCYALSHGSHVLCEKPMSTTVEGARQIMETRDRTGKFVAIGFNWSFTPSIQRLKADVLSGRFGKAKRFKTIVLWPRNEDYYKRASWAGRKYSANGDIILDSVANNATSHFLHHMFYLLGPEKERSVEIEQLTAELYRANEIENFDTCAVRVQTKEGTELLFFASHAAEEEAGPRFVFEFEKAVITYHSHQGKGHMIAHFHDGTKKVYQDPEEDHLAKLRTCLQAAEAGNRDILCGPEAAMTHVQCISGMHQSVPEVVSFPKTFVKRNPDTKFRWVEGLSDALMACFHKWRLPGEAGVPWGKKGRTVHF</sequence>
<dbReference type="RefSeq" id="WP_094264903.1">
    <property type="nucleotide sequence ID" value="NZ_NOWF01000007.1"/>
</dbReference>
<organism evidence="3 4">
    <name type="scientific">Paludifilum halophilum</name>
    <dbReference type="NCBI Taxonomy" id="1642702"/>
    <lineage>
        <taxon>Bacteria</taxon>
        <taxon>Bacillati</taxon>
        <taxon>Bacillota</taxon>
        <taxon>Bacilli</taxon>
        <taxon>Bacillales</taxon>
        <taxon>Thermoactinomycetaceae</taxon>
        <taxon>Paludifilum</taxon>
    </lineage>
</organism>
<dbReference type="Pfam" id="PF01408">
    <property type="entry name" value="GFO_IDH_MocA"/>
    <property type="match status" value="1"/>
</dbReference>
<feature type="domain" description="Gfo/Idh/MocA-like oxidoreductase N-terminal" evidence="1">
    <location>
        <begin position="7"/>
        <end position="126"/>
    </location>
</feature>
<dbReference type="GO" id="GO:0016740">
    <property type="term" value="F:transferase activity"/>
    <property type="evidence" value="ECO:0007669"/>
    <property type="project" value="UniProtKB-KW"/>
</dbReference>
<dbReference type="GO" id="GO:0000166">
    <property type="term" value="F:nucleotide binding"/>
    <property type="evidence" value="ECO:0007669"/>
    <property type="project" value="InterPro"/>
</dbReference>
<keyword evidence="3" id="KW-0808">Transferase</keyword>
<dbReference type="SUPFAM" id="SSF55347">
    <property type="entry name" value="Glyceraldehyde-3-phosphate dehydrogenase-like, C-terminal domain"/>
    <property type="match status" value="1"/>
</dbReference>
<dbReference type="PANTHER" id="PTHR43249:SF1">
    <property type="entry name" value="D-GLUCOSIDE 3-DEHYDROGENASE"/>
    <property type="match status" value="1"/>
</dbReference>
<evidence type="ECO:0000313" key="4">
    <source>
        <dbReference type="Proteomes" id="UP000215459"/>
    </source>
</evidence>
<dbReference type="InterPro" id="IPR036291">
    <property type="entry name" value="NAD(P)-bd_dom_sf"/>
</dbReference>
<protein>
    <submittedName>
        <fullName evidence="3">Quinolinate phosphoribosyl transferase</fullName>
    </submittedName>
</protein>
<dbReference type="AlphaFoldDB" id="A0A235B4C8"/>
<dbReference type="EMBL" id="NOWF01000007">
    <property type="protein sequence ID" value="OYD07160.1"/>
    <property type="molecule type" value="Genomic_DNA"/>
</dbReference>
<dbReference type="Gene3D" id="3.40.50.720">
    <property type="entry name" value="NAD(P)-binding Rossmann-like Domain"/>
    <property type="match status" value="1"/>
</dbReference>
<dbReference type="Gene3D" id="3.30.360.10">
    <property type="entry name" value="Dihydrodipicolinate Reductase, domain 2"/>
    <property type="match status" value="1"/>
</dbReference>
<dbReference type="InterPro" id="IPR052515">
    <property type="entry name" value="Gfo/Idh/MocA_Oxidoreductase"/>
</dbReference>
<evidence type="ECO:0000313" key="3">
    <source>
        <dbReference type="EMBL" id="OYD07160.1"/>
    </source>
</evidence>